<evidence type="ECO:0000256" key="4">
    <source>
        <dbReference type="ARBA" id="ARBA00035143"/>
    </source>
</evidence>
<keyword evidence="3 5" id="KW-0687">Ribonucleoprotein</keyword>
<dbReference type="Gene3D" id="1.10.10.10">
    <property type="entry name" value="Winged helix-like DNA-binding domain superfamily/Winged helix DNA-binding domain"/>
    <property type="match status" value="1"/>
</dbReference>
<dbReference type="PROSITE" id="PS00628">
    <property type="entry name" value="RIBOSOMAL_S19E"/>
    <property type="match status" value="1"/>
</dbReference>
<dbReference type="SMART" id="SM01413">
    <property type="entry name" value="Ribosomal_S19e"/>
    <property type="match status" value="1"/>
</dbReference>
<dbReference type="InterPro" id="IPR018277">
    <property type="entry name" value="Ribosomal_eS19_CS"/>
</dbReference>
<dbReference type="STRING" id="644295.Metev_0739"/>
<comment type="similarity">
    <text evidence="1 5">Belongs to the eukaryotic ribosomal protein eS19 family.</text>
</comment>
<dbReference type="PANTHER" id="PTHR11710:SF0">
    <property type="entry name" value="40S RIBOSOMAL PROTEIN S19"/>
    <property type="match status" value="1"/>
</dbReference>
<dbReference type="HAMAP" id="MF_01474">
    <property type="entry name" value="Ribosomal_eS19"/>
    <property type="match status" value="1"/>
</dbReference>
<dbReference type="GO" id="GO:0022627">
    <property type="term" value="C:cytosolic small ribosomal subunit"/>
    <property type="evidence" value="ECO:0007669"/>
    <property type="project" value="TreeGrafter"/>
</dbReference>
<dbReference type="GO" id="GO:0003723">
    <property type="term" value="F:RNA binding"/>
    <property type="evidence" value="ECO:0007669"/>
    <property type="project" value="TreeGrafter"/>
</dbReference>
<evidence type="ECO:0000256" key="5">
    <source>
        <dbReference type="HAMAP-Rule" id="MF_01474"/>
    </source>
</evidence>
<protein>
    <recommendedName>
        <fullName evidence="4 5">Small ribosomal subunit protein eS19</fullName>
    </recommendedName>
</protein>
<dbReference type="GeneID" id="9346360"/>
<accession>D7E716</accession>
<comment type="function">
    <text evidence="5">May be involved in maturation of the 30S ribosomal subunit.</text>
</comment>
<dbReference type="GO" id="GO:0003735">
    <property type="term" value="F:structural constituent of ribosome"/>
    <property type="evidence" value="ECO:0007669"/>
    <property type="project" value="InterPro"/>
</dbReference>
<dbReference type="Pfam" id="PF01090">
    <property type="entry name" value="Ribosomal_S19e"/>
    <property type="match status" value="1"/>
</dbReference>
<reference evidence="6 7" key="1">
    <citation type="submission" date="2010-06" db="EMBL/GenBank/DDBJ databases">
        <title>Complete sequence chromosome of Methanohalobium evestigatum Z-7303.</title>
        <authorList>
            <consortium name="US DOE Joint Genome Institute"/>
            <person name="Lucas S."/>
            <person name="Copeland A."/>
            <person name="Lapidus A."/>
            <person name="Cheng J.-F."/>
            <person name="Bruce D."/>
            <person name="Goodwin L."/>
            <person name="Pitluck S."/>
            <person name="Saunders E."/>
            <person name="Detter J.C."/>
            <person name="Han C."/>
            <person name="Tapia R."/>
            <person name="Land M."/>
            <person name="Hauser L."/>
            <person name="Kyrpides N."/>
            <person name="Mikhailova N."/>
            <person name="Sieprawska-Lupa M."/>
            <person name="Whitman W.B."/>
            <person name="Anderson I."/>
            <person name="Woyke T."/>
        </authorList>
    </citation>
    <scope>NUCLEOTIDE SEQUENCE [LARGE SCALE GENOMIC DNA]</scope>
    <source>
        <strain evidence="7">ATCC BAA-1072 / DSM 3721 / NBRC 107634 / OCM 161 / Z-7303</strain>
    </source>
</reference>
<dbReference type="KEGG" id="mev:Metev_0739"/>
<dbReference type="GO" id="GO:0000028">
    <property type="term" value="P:ribosomal small subunit assembly"/>
    <property type="evidence" value="ECO:0007669"/>
    <property type="project" value="TreeGrafter"/>
</dbReference>
<keyword evidence="7" id="KW-1185">Reference proteome</keyword>
<evidence type="ECO:0000256" key="1">
    <source>
        <dbReference type="ARBA" id="ARBA00010014"/>
    </source>
</evidence>
<dbReference type="InterPro" id="IPR036390">
    <property type="entry name" value="WH_DNA-bd_sf"/>
</dbReference>
<name>D7E716_METEZ</name>
<dbReference type="InterPro" id="IPR001266">
    <property type="entry name" value="Ribosomal_eS19"/>
</dbReference>
<dbReference type="PANTHER" id="PTHR11710">
    <property type="entry name" value="40S RIBOSOMAL PROTEIN S19"/>
    <property type="match status" value="1"/>
</dbReference>
<dbReference type="InterPro" id="IPR027548">
    <property type="entry name" value="Ribosomal_eS19_archaeal"/>
</dbReference>
<evidence type="ECO:0000256" key="3">
    <source>
        <dbReference type="ARBA" id="ARBA00023274"/>
    </source>
</evidence>
<dbReference type="InterPro" id="IPR036388">
    <property type="entry name" value="WH-like_DNA-bd_sf"/>
</dbReference>
<dbReference type="RefSeq" id="WP_013194208.1">
    <property type="nucleotide sequence ID" value="NC_014253.1"/>
</dbReference>
<keyword evidence="2 5" id="KW-0689">Ribosomal protein</keyword>
<sequence>MTTAYDVPANDLINKVAEKLKENEHVNPPEWASYVKTGVFNDLPPAEDDWWYTRCAAVLRSIYMDGPVGVERLRSMYGGKLTRGVVPAHKLKGSGSILRKALQQLENAGYVRTLKTGRVVSSQGQAFLDNVAYEVKNELLESRPEIAQY</sequence>
<organism evidence="6 7">
    <name type="scientific">Methanohalobium evestigatum (strain ATCC BAA-1072 / DSM 3721 / NBRC 107634 / OCM 161 / Z-7303)</name>
    <dbReference type="NCBI Taxonomy" id="644295"/>
    <lineage>
        <taxon>Archaea</taxon>
        <taxon>Methanobacteriati</taxon>
        <taxon>Methanobacteriota</taxon>
        <taxon>Stenosarchaea group</taxon>
        <taxon>Methanomicrobia</taxon>
        <taxon>Methanosarcinales</taxon>
        <taxon>Methanosarcinaceae</taxon>
        <taxon>Methanohalobium</taxon>
    </lineage>
</organism>
<comment type="subunit">
    <text evidence="5">Part of the 30S ribosomal subunit.</text>
</comment>
<dbReference type="HOGENOM" id="CLU_108559_1_0_2"/>
<evidence type="ECO:0000313" key="7">
    <source>
        <dbReference type="Proteomes" id="UP000000391"/>
    </source>
</evidence>
<dbReference type="SUPFAM" id="SSF46785">
    <property type="entry name" value="Winged helix' DNA-binding domain"/>
    <property type="match status" value="1"/>
</dbReference>
<evidence type="ECO:0000313" key="6">
    <source>
        <dbReference type="EMBL" id="ADI73640.1"/>
    </source>
</evidence>
<evidence type="ECO:0000256" key="2">
    <source>
        <dbReference type="ARBA" id="ARBA00022980"/>
    </source>
</evidence>
<dbReference type="OrthoDB" id="371836at2157"/>
<gene>
    <name evidence="5" type="primary">rps19e</name>
    <name evidence="6" type="ordered locus">Metev_0739</name>
</gene>
<dbReference type="EMBL" id="CP002069">
    <property type="protein sequence ID" value="ADI73640.1"/>
    <property type="molecule type" value="Genomic_DNA"/>
</dbReference>
<proteinExistence type="inferred from homology"/>
<dbReference type="AlphaFoldDB" id="D7E716"/>
<dbReference type="Proteomes" id="UP000000391">
    <property type="component" value="Chromosome"/>
</dbReference>
<dbReference type="GO" id="GO:0006412">
    <property type="term" value="P:translation"/>
    <property type="evidence" value="ECO:0007669"/>
    <property type="project" value="UniProtKB-UniRule"/>
</dbReference>
<dbReference type="FunFam" id="1.10.10.10:FF:000449">
    <property type="entry name" value="30S ribosomal protein S19e"/>
    <property type="match status" value="1"/>
</dbReference>
<dbReference type="NCBIfam" id="NF006811">
    <property type="entry name" value="PRK09333.1"/>
    <property type="match status" value="1"/>
</dbReference>